<evidence type="ECO:0000256" key="2">
    <source>
        <dbReference type="ARBA" id="ARBA00022741"/>
    </source>
</evidence>
<dbReference type="InterPro" id="IPR027417">
    <property type="entry name" value="P-loop_NTPase"/>
</dbReference>
<keyword evidence="9" id="KW-1185">Reference proteome</keyword>
<evidence type="ECO:0000313" key="8">
    <source>
        <dbReference type="EMBL" id="OAA68884.1"/>
    </source>
</evidence>
<dbReference type="OrthoDB" id="5096757at2759"/>
<dbReference type="GO" id="GO:0042626">
    <property type="term" value="F:ATPase-coupled transmembrane transporter activity"/>
    <property type="evidence" value="ECO:0007669"/>
    <property type="project" value="TreeGrafter"/>
</dbReference>
<evidence type="ECO:0000313" key="9">
    <source>
        <dbReference type="Proteomes" id="UP000076744"/>
    </source>
</evidence>
<sequence>MVLDLMTAGLALLIVSFAVYLRDKVSVGLTGVALVQLISMSQALNMLIYFWTSVEISIGAVARIKNFTEEAGGENKPDETTQPPDTRPSAGKIEVRNLTASYDDLESAKALDSIEVTINPGEKVGICGRTGRQVYRLNLKDT</sequence>
<keyword evidence="2" id="KW-0547">Nucleotide-binding</keyword>
<dbReference type="PANTHER" id="PTHR24223">
    <property type="entry name" value="ATP-BINDING CASSETTE SUB-FAMILY C"/>
    <property type="match status" value="1"/>
</dbReference>
<evidence type="ECO:0000256" key="4">
    <source>
        <dbReference type="ARBA" id="ARBA00022989"/>
    </source>
</evidence>
<comment type="caution">
    <text evidence="8">The sequence shown here is derived from an EMBL/GenBank/DDBJ whole genome shotgun (WGS) entry which is preliminary data.</text>
</comment>
<dbReference type="GO" id="GO:0005524">
    <property type="term" value="F:ATP binding"/>
    <property type="evidence" value="ECO:0007669"/>
    <property type="project" value="UniProtKB-KW"/>
</dbReference>
<feature type="transmembrane region" description="Helical" evidence="7">
    <location>
        <begin position="6"/>
        <end position="22"/>
    </location>
</feature>
<dbReference type="InterPro" id="IPR050173">
    <property type="entry name" value="ABC_transporter_C-like"/>
</dbReference>
<evidence type="ECO:0000256" key="3">
    <source>
        <dbReference type="ARBA" id="ARBA00022840"/>
    </source>
</evidence>
<proteinExistence type="predicted"/>
<name>A0A162LD31_CORFA</name>
<dbReference type="GO" id="GO:0016020">
    <property type="term" value="C:membrane"/>
    <property type="evidence" value="ECO:0007669"/>
    <property type="project" value="InterPro"/>
</dbReference>
<protein>
    <submittedName>
        <fullName evidence="8">Uncharacterized protein</fullName>
    </submittedName>
</protein>
<keyword evidence="1 7" id="KW-0812">Transmembrane</keyword>
<dbReference type="STRING" id="1081104.A0A162LD31"/>
<organism evidence="8 9">
    <name type="scientific">Cordyceps fumosorosea (strain ARSEF 2679)</name>
    <name type="common">Isaria fumosorosea</name>
    <dbReference type="NCBI Taxonomy" id="1081104"/>
    <lineage>
        <taxon>Eukaryota</taxon>
        <taxon>Fungi</taxon>
        <taxon>Dikarya</taxon>
        <taxon>Ascomycota</taxon>
        <taxon>Pezizomycotina</taxon>
        <taxon>Sordariomycetes</taxon>
        <taxon>Hypocreomycetidae</taxon>
        <taxon>Hypocreales</taxon>
        <taxon>Cordycipitaceae</taxon>
        <taxon>Cordyceps</taxon>
    </lineage>
</organism>
<dbReference type="Gene3D" id="3.40.50.300">
    <property type="entry name" value="P-loop containing nucleotide triphosphate hydrolases"/>
    <property type="match status" value="1"/>
</dbReference>
<accession>A0A162LD31</accession>
<reference evidence="8 9" key="1">
    <citation type="journal article" date="2016" name="Genome Biol. Evol.">
        <title>Divergent and convergent evolution of fungal pathogenicity.</title>
        <authorList>
            <person name="Shang Y."/>
            <person name="Xiao G."/>
            <person name="Zheng P."/>
            <person name="Cen K."/>
            <person name="Zhan S."/>
            <person name="Wang C."/>
        </authorList>
    </citation>
    <scope>NUCLEOTIDE SEQUENCE [LARGE SCALE GENOMIC DNA]</scope>
    <source>
        <strain evidence="8 9">ARSEF 2679</strain>
    </source>
</reference>
<keyword evidence="4 7" id="KW-1133">Transmembrane helix</keyword>
<dbReference type="SUPFAM" id="SSF52540">
    <property type="entry name" value="P-loop containing nucleoside triphosphate hydrolases"/>
    <property type="match status" value="1"/>
</dbReference>
<dbReference type="AlphaFoldDB" id="A0A162LD31"/>
<dbReference type="EMBL" id="AZHB01000006">
    <property type="protein sequence ID" value="OAA68884.1"/>
    <property type="molecule type" value="Genomic_DNA"/>
</dbReference>
<evidence type="ECO:0000256" key="6">
    <source>
        <dbReference type="SAM" id="MobiDB-lite"/>
    </source>
</evidence>
<dbReference type="PANTHER" id="PTHR24223:SF399">
    <property type="entry name" value="ABC TRANSPORTER ATNG"/>
    <property type="match status" value="1"/>
</dbReference>
<dbReference type="RefSeq" id="XP_018705754.1">
    <property type="nucleotide sequence ID" value="XM_018846865.1"/>
</dbReference>
<feature type="transmembrane region" description="Helical" evidence="7">
    <location>
        <begin position="29"/>
        <end position="51"/>
    </location>
</feature>
<dbReference type="InterPro" id="IPR036640">
    <property type="entry name" value="ABC1_TM_sf"/>
</dbReference>
<keyword evidence="3" id="KW-0067">ATP-binding</keyword>
<evidence type="ECO:0000256" key="7">
    <source>
        <dbReference type="SAM" id="Phobius"/>
    </source>
</evidence>
<evidence type="ECO:0000256" key="1">
    <source>
        <dbReference type="ARBA" id="ARBA00022692"/>
    </source>
</evidence>
<keyword evidence="5 7" id="KW-0472">Membrane</keyword>
<dbReference type="Gene3D" id="1.20.1560.10">
    <property type="entry name" value="ABC transporter type 1, transmembrane domain"/>
    <property type="match status" value="1"/>
</dbReference>
<dbReference type="GeneID" id="30019551"/>
<gene>
    <name evidence="8" type="ORF">ISF_03259</name>
</gene>
<dbReference type="Proteomes" id="UP000076744">
    <property type="component" value="Unassembled WGS sequence"/>
</dbReference>
<evidence type="ECO:0000256" key="5">
    <source>
        <dbReference type="ARBA" id="ARBA00023136"/>
    </source>
</evidence>
<feature type="region of interest" description="Disordered" evidence="6">
    <location>
        <begin position="69"/>
        <end position="93"/>
    </location>
</feature>